<reference evidence="3" key="1">
    <citation type="submission" date="2017-06" db="EMBL/GenBank/DDBJ databases">
        <authorList>
            <person name="Varghese N."/>
            <person name="Submissions S."/>
        </authorList>
    </citation>
    <scope>NUCLEOTIDE SEQUENCE [LARGE SCALE GENOMIC DNA]</scope>
    <source>
        <strain evidence="3">DSM 28041</strain>
    </source>
</reference>
<evidence type="ECO:0000256" key="1">
    <source>
        <dbReference type="SAM" id="MobiDB-lite"/>
    </source>
</evidence>
<gene>
    <name evidence="2" type="ORF">SAMN06269173_11063</name>
</gene>
<feature type="region of interest" description="Disordered" evidence="1">
    <location>
        <begin position="82"/>
        <end position="109"/>
    </location>
</feature>
<evidence type="ECO:0000313" key="2">
    <source>
        <dbReference type="EMBL" id="SNR88195.1"/>
    </source>
</evidence>
<dbReference type="RefSeq" id="WP_089333741.1">
    <property type="nucleotide sequence ID" value="NZ_FZNS01000010.1"/>
</dbReference>
<feature type="compositionally biased region" description="Pro residues" evidence="1">
    <location>
        <begin position="89"/>
        <end position="105"/>
    </location>
</feature>
<organism evidence="2 3">
    <name type="scientific">Hymenobacter mucosus</name>
    <dbReference type="NCBI Taxonomy" id="1411120"/>
    <lineage>
        <taxon>Bacteria</taxon>
        <taxon>Pseudomonadati</taxon>
        <taxon>Bacteroidota</taxon>
        <taxon>Cytophagia</taxon>
        <taxon>Cytophagales</taxon>
        <taxon>Hymenobacteraceae</taxon>
        <taxon>Hymenobacter</taxon>
    </lineage>
</organism>
<proteinExistence type="predicted"/>
<keyword evidence="3" id="KW-1185">Reference proteome</keyword>
<protein>
    <submittedName>
        <fullName evidence="2">Uncharacterized protein</fullName>
    </submittedName>
</protein>
<dbReference type="Proteomes" id="UP000198310">
    <property type="component" value="Unassembled WGS sequence"/>
</dbReference>
<dbReference type="AlphaFoldDB" id="A0A238ZXU6"/>
<dbReference type="EMBL" id="FZNS01000010">
    <property type="protein sequence ID" value="SNR88195.1"/>
    <property type="molecule type" value="Genomic_DNA"/>
</dbReference>
<name>A0A238ZXU6_9BACT</name>
<evidence type="ECO:0000313" key="3">
    <source>
        <dbReference type="Proteomes" id="UP000198310"/>
    </source>
</evidence>
<accession>A0A238ZXU6</accession>
<sequence>MRYPNIRTAGAPATTADEAMRTWGHQRTLGGQNDCPVKVPVPATGFTLLFTLAVRRHSLFLRMKLRSLLLLAWLAAACQSQPDRATGPATPPANAGPPAPAPAPTAPLRSAAGPAKLALTANALQIVDTESGSTRAIPLGQPFAQLVRTVTAVLGQAPARVGVNGECGAGPLKMATWANGLTLAFQEKPRRAGAAGRPWEFVGWALYSGRSAGPAPTTVAGVGLGSTRAEMERAYVITVMESTLGQEFSTTSGLYGLFDGTGPQARVAALWSGTSCVFR</sequence>